<organism evidence="1 2">
    <name type="scientific">Cylindrospermopsis curvispora GIHE-G1</name>
    <dbReference type="NCBI Taxonomy" id="2666332"/>
    <lineage>
        <taxon>Bacteria</taxon>
        <taxon>Bacillati</taxon>
        <taxon>Cyanobacteriota</taxon>
        <taxon>Cyanophyceae</taxon>
        <taxon>Nostocales</taxon>
        <taxon>Aphanizomenonaceae</taxon>
        <taxon>Cylindrospermopsis</taxon>
    </lineage>
</organism>
<proteinExistence type="predicted"/>
<evidence type="ECO:0000313" key="2">
    <source>
        <dbReference type="Proteomes" id="UP000516013"/>
    </source>
</evidence>
<keyword evidence="2" id="KW-1185">Reference proteome</keyword>
<dbReference type="RefSeq" id="WP_057177697.1">
    <property type="nucleotide sequence ID" value="NZ_CP060823.1"/>
</dbReference>
<sequence length="61" mass="6829">MESNVKIAKLISHNSNVVVVFYTPAHAWEFRVIALDGSVYGKGIYYTADAALKVAKEWINE</sequence>
<dbReference type="KEGG" id="ccur:IAR63_17965"/>
<name>A0A7H0F5P9_9CYAN</name>
<keyword evidence="1" id="KW-0614">Plasmid</keyword>
<dbReference type="EMBL" id="CP060823">
    <property type="protein sequence ID" value="QNP31365.1"/>
    <property type="molecule type" value="Genomic_DNA"/>
</dbReference>
<reference evidence="1 2" key="1">
    <citation type="submission" date="2020-08" db="EMBL/GenBank/DDBJ databases">
        <title>Complete genome sequence of Raphidiopsis curvispora isolated from drinking water reservoir in South Korea.</title>
        <authorList>
            <person name="Jeong J."/>
        </authorList>
    </citation>
    <scope>NUCLEOTIDE SEQUENCE [LARGE SCALE GENOMIC DNA]</scope>
    <source>
        <strain evidence="1 2">GIHE-G1</strain>
        <plasmid evidence="1 2">p-r.curvispora1</plasmid>
    </source>
</reference>
<dbReference type="Proteomes" id="UP000516013">
    <property type="component" value="Plasmid p-r.curvispora1"/>
</dbReference>
<evidence type="ECO:0000313" key="1">
    <source>
        <dbReference type="EMBL" id="QNP31365.1"/>
    </source>
</evidence>
<dbReference type="AlphaFoldDB" id="A0A7H0F5P9"/>
<protein>
    <submittedName>
        <fullName evidence="1">Uncharacterized protein</fullName>
    </submittedName>
</protein>
<accession>A0A7H0F5P9</accession>
<geneLocation type="plasmid" evidence="1 2">
    <name>p-r.curvispora1</name>
</geneLocation>
<gene>
    <name evidence="1" type="ORF">IAR63_17965</name>
</gene>